<protein>
    <recommendedName>
        <fullName evidence="1">Anhydro-N-acetylmuramic acid kinase</fullName>
        <ecNumber evidence="1">2.7.1.170</ecNumber>
    </recommendedName>
    <alternativeName>
        <fullName evidence="1">AnhMurNAc kinase</fullName>
    </alternativeName>
</protein>
<dbReference type="Pfam" id="PF03702">
    <property type="entry name" value="AnmK"/>
    <property type="match status" value="1"/>
</dbReference>
<dbReference type="RefSeq" id="WP_062627385.1">
    <property type="nucleotide sequence ID" value="NZ_AP018738.1"/>
</dbReference>
<dbReference type="PANTHER" id="PTHR30605:SF0">
    <property type="entry name" value="ANHYDRO-N-ACETYLMURAMIC ACID KINASE"/>
    <property type="match status" value="1"/>
</dbReference>
<comment type="pathway">
    <text evidence="1">Cell wall biogenesis; peptidoglycan recycling.</text>
</comment>
<accession>A0A2Z6GAT4</accession>
<dbReference type="UniPathway" id="UPA00544"/>
<comment type="pathway">
    <text evidence="1">Amino-sugar metabolism; 1,6-anhydro-N-acetylmuramate degradation.</text>
</comment>
<dbReference type="CDD" id="cd24050">
    <property type="entry name" value="ASKHA_NBD_ANMK"/>
    <property type="match status" value="1"/>
</dbReference>
<comment type="catalytic activity">
    <reaction evidence="1">
        <text>1,6-anhydro-N-acetyl-beta-muramate + ATP + H2O = N-acetyl-D-muramate 6-phosphate + ADP + H(+)</text>
        <dbReference type="Rhea" id="RHEA:24952"/>
        <dbReference type="ChEBI" id="CHEBI:15377"/>
        <dbReference type="ChEBI" id="CHEBI:15378"/>
        <dbReference type="ChEBI" id="CHEBI:30616"/>
        <dbReference type="ChEBI" id="CHEBI:58690"/>
        <dbReference type="ChEBI" id="CHEBI:58722"/>
        <dbReference type="ChEBI" id="CHEBI:456216"/>
        <dbReference type="EC" id="2.7.1.170"/>
    </reaction>
</comment>
<comment type="function">
    <text evidence="1">Catalyzes the specific phosphorylation of 1,6-anhydro-N-acetylmuramic acid (anhMurNAc) with the simultaneous cleavage of the 1,6-anhydro ring, generating MurNAc-6-P. Is required for the utilization of anhMurNAc either imported from the medium or derived from its own cell wall murein, and thus plays a role in cell wall recycling.</text>
</comment>
<dbReference type="GO" id="GO:0009254">
    <property type="term" value="P:peptidoglycan turnover"/>
    <property type="evidence" value="ECO:0007669"/>
    <property type="project" value="UniProtKB-UniRule"/>
</dbReference>
<reference evidence="2 3" key="1">
    <citation type="submission" date="2018-06" db="EMBL/GenBank/DDBJ databases">
        <title>OYT1 Genome Sequencing.</title>
        <authorList>
            <person name="Kato S."/>
            <person name="Itoh T."/>
            <person name="Ohkuma M."/>
        </authorList>
    </citation>
    <scope>NUCLEOTIDE SEQUENCE [LARGE SCALE GENOMIC DNA]</scope>
    <source>
        <strain evidence="2 3">OYT1</strain>
    </source>
</reference>
<dbReference type="KEGG" id="fam:OYT1_ch1048"/>
<evidence type="ECO:0000256" key="1">
    <source>
        <dbReference type="HAMAP-Rule" id="MF_01270"/>
    </source>
</evidence>
<dbReference type="STRING" id="1188319.OYT1_02275"/>
<dbReference type="Proteomes" id="UP000033070">
    <property type="component" value="Chromosome"/>
</dbReference>
<dbReference type="EC" id="2.7.1.170" evidence="1"/>
<proteinExistence type="inferred from homology"/>
<keyword evidence="1" id="KW-0119">Carbohydrate metabolism</keyword>
<keyword evidence="1" id="KW-0067">ATP-binding</keyword>
<keyword evidence="1" id="KW-0808">Transferase</keyword>
<feature type="binding site" evidence="1">
    <location>
        <begin position="3"/>
        <end position="10"/>
    </location>
    <ligand>
        <name>ATP</name>
        <dbReference type="ChEBI" id="CHEBI:30616"/>
    </ligand>
</feature>
<evidence type="ECO:0000313" key="2">
    <source>
        <dbReference type="EMBL" id="BBE50608.1"/>
    </source>
</evidence>
<dbReference type="NCBIfam" id="NF007139">
    <property type="entry name" value="PRK09585.1-3"/>
    <property type="match status" value="1"/>
</dbReference>
<dbReference type="InterPro" id="IPR043129">
    <property type="entry name" value="ATPase_NBD"/>
</dbReference>
<dbReference type="GO" id="GO:0016301">
    <property type="term" value="F:kinase activity"/>
    <property type="evidence" value="ECO:0007669"/>
    <property type="project" value="UniProtKB-KW"/>
</dbReference>
<dbReference type="GO" id="GO:0005524">
    <property type="term" value="F:ATP binding"/>
    <property type="evidence" value="ECO:0007669"/>
    <property type="project" value="UniProtKB-UniRule"/>
</dbReference>
<dbReference type="GO" id="GO:0016773">
    <property type="term" value="F:phosphotransferase activity, alcohol group as acceptor"/>
    <property type="evidence" value="ECO:0007669"/>
    <property type="project" value="UniProtKB-UniRule"/>
</dbReference>
<dbReference type="PANTHER" id="PTHR30605">
    <property type="entry name" value="ANHYDRO-N-ACETYLMURAMIC ACID KINASE"/>
    <property type="match status" value="1"/>
</dbReference>
<dbReference type="HAMAP" id="MF_01270">
    <property type="entry name" value="AnhMurNAc_kinase"/>
    <property type="match status" value="1"/>
</dbReference>
<comment type="similarity">
    <text evidence="1">Belongs to the anhydro-N-acetylmuramic acid kinase family.</text>
</comment>
<dbReference type="AlphaFoldDB" id="A0A2Z6GAT4"/>
<organism evidence="2 3">
    <name type="scientific">Ferriphaselus amnicola</name>
    <dbReference type="NCBI Taxonomy" id="1188319"/>
    <lineage>
        <taxon>Bacteria</taxon>
        <taxon>Pseudomonadati</taxon>
        <taxon>Pseudomonadota</taxon>
        <taxon>Betaproteobacteria</taxon>
        <taxon>Nitrosomonadales</taxon>
        <taxon>Gallionellaceae</taxon>
        <taxon>Ferriphaselus</taxon>
    </lineage>
</organism>
<name>A0A2Z6GAT4_9PROT</name>
<sequence>MSGTSLDGIDCALVDLSQVTPRLITSYYQPYQQPLKDALLVLHSSSENELHQAQLIGQQLAHDYATATHALLDKVGIESQKIRAIGCHGQTIRHRPEHHYTIQLNNPALLAELTGIDVIADFRSRDIAAGGQGAPLVPAFHDRILRHAKTHRIILNIGGISNLTDLSPGQATIGFDCGPGNLLMDAWIARHHGVAYDRNGDWAASGKILPKLLDTLLAESFFAAPPPKSSGRDLFNMAWLEAHLQGTESPADVQATLLGLTGQSIADAISKYCTAPEEIWLCGGGAHNATLVAYLKTALPACYIAPTDRLGIDADWMEAIAFAWLARQTCHREPSNLPIVTGAAHPCILGAIYPA</sequence>
<dbReference type="InterPro" id="IPR005338">
    <property type="entry name" value="Anhydro_N_Ac-Mur_kinase"/>
</dbReference>
<gene>
    <name evidence="1" type="primary">anmK</name>
    <name evidence="2" type="ORF">OYT1_ch1048</name>
</gene>
<keyword evidence="3" id="KW-1185">Reference proteome</keyword>
<evidence type="ECO:0000313" key="3">
    <source>
        <dbReference type="Proteomes" id="UP000033070"/>
    </source>
</evidence>
<dbReference type="UniPathway" id="UPA00343"/>
<keyword evidence="1" id="KW-0547">Nucleotide-binding</keyword>
<dbReference type="GO" id="GO:0097175">
    <property type="term" value="P:1,6-anhydro-N-acetyl-beta-muramic acid catabolic process"/>
    <property type="evidence" value="ECO:0007669"/>
    <property type="project" value="UniProtKB-UniRule"/>
</dbReference>
<keyword evidence="1 2" id="KW-0418">Kinase</keyword>
<dbReference type="GO" id="GO:0006040">
    <property type="term" value="P:amino sugar metabolic process"/>
    <property type="evidence" value="ECO:0007669"/>
    <property type="project" value="InterPro"/>
</dbReference>
<dbReference type="Gene3D" id="3.30.420.40">
    <property type="match status" value="2"/>
</dbReference>
<dbReference type="SUPFAM" id="SSF53067">
    <property type="entry name" value="Actin-like ATPase domain"/>
    <property type="match status" value="1"/>
</dbReference>
<dbReference type="EMBL" id="AP018738">
    <property type="protein sequence ID" value="BBE50608.1"/>
    <property type="molecule type" value="Genomic_DNA"/>
</dbReference>